<dbReference type="InterPro" id="IPR014085">
    <property type="entry name" value="Allophanate_hydrolase"/>
</dbReference>
<dbReference type="InterPro" id="IPR036928">
    <property type="entry name" value="AS_sf"/>
</dbReference>
<protein>
    <submittedName>
        <fullName evidence="3">Allophanate hydrolase</fullName>
        <ecNumber evidence="3">3.5.1.54</ecNumber>
    </submittedName>
</protein>
<evidence type="ECO:0000259" key="2">
    <source>
        <dbReference type="Pfam" id="PF21986"/>
    </source>
</evidence>
<sequence length="609" mass="63450">MLPTILDIATLADGYRSGRFTPIDVIEAVIERRAAWPDKAAWITELADSELRKAAAALVAAGAARADQPLWGIPFAVKDNIDCAGVETTAACPAFGYQPEADAFVVARLKAAGAILVGKTNLDQFATGLNGTRSPYGAPRSVFDARYISGGSSSGSAVVVGSGQVSFALGTDTAGSGRIPAAFNNLVGVKPSRGLLSSTGMVPACRSLDCITVLAGTAGDADLVRRVAEGYDAADVYSRSMKAKPLPTRGLRFGVLAGAEREFYGDTEVEALYDAAIARLEALGGTAVPIDYAPFRECALLLYGGPWVAERLAAIEDFVGEHADAMDPTVRTIVQGANGKTAVDAFRGDYALEAYRQRTDAEWAKMDVLLLPTAPTTYTVEAMQADPITLNSNLGRYTNFVNLLDCSAIAIPAGFRADGIPGGVTLIGPAFVDSALAALADRLHRAESWGMGRDTDAALPAASALAVPTEGLIPIAVVGAHLSGMPLNGQLTTPRGTFIKSCRTSGDYRLYALPNTTPPKPGLIHAPGFGGKGLEVEIWALTPAAFGEFVNNIPAPLGVGKVTLDDGSVVTGFLCEPYAIEGAREITDLGGWRAYIAELKAQAPALQAG</sequence>
<name>A0ABU0H874_9HYPH</name>
<dbReference type="InterPro" id="IPR000120">
    <property type="entry name" value="Amidase"/>
</dbReference>
<evidence type="ECO:0000259" key="1">
    <source>
        <dbReference type="Pfam" id="PF01425"/>
    </source>
</evidence>
<dbReference type="GO" id="GO:0004039">
    <property type="term" value="F:allophanate hydrolase activity"/>
    <property type="evidence" value="ECO:0007669"/>
    <property type="project" value="UniProtKB-EC"/>
</dbReference>
<dbReference type="Proteomes" id="UP001241603">
    <property type="component" value="Unassembled WGS sequence"/>
</dbReference>
<dbReference type="NCBIfam" id="TIGR02713">
    <property type="entry name" value="allophanate_hyd"/>
    <property type="match status" value="1"/>
</dbReference>
<comment type="caution">
    <text evidence="3">The sequence shown here is derived from an EMBL/GenBank/DDBJ whole genome shotgun (WGS) entry which is preliminary data.</text>
</comment>
<dbReference type="InterPro" id="IPR053844">
    <property type="entry name" value="AH_C"/>
</dbReference>
<keyword evidence="4" id="KW-1185">Reference proteome</keyword>
<dbReference type="Pfam" id="PF01425">
    <property type="entry name" value="Amidase"/>
    <property type="match status" value="1"/>
</dbReference>
<dbReference type="Gene3D" id="3.90.1300.10">
    <property type="entry name" value="Amidase signature (AS) domain"/>
    <property type="match status" value="1"/>
</dbReference>
<dbReference type="InterPro" id="IPR023631">
    <property type="entry name" value="Amidase_dom"/>
</dbReference>
<dbReference type="Pfam" id="PF21986">
    <property type="entry name" value="AH_C"/>
    <property type="match status" value="1"/>
</dbReference>
<evidence type="ECO:0000313" key="4">
    <source>
        <dbReference type="Proteomes" id="UP001241603"/>
    </source>
</evidence>
<accession>A0ABU0H874</accession>
<dbReference type="NCBIfam" id="NF006043">
    <property type="entry name" value="PRK08186.1"/>
    <property type="match status" value="1"/>
</dbReference>
<keyword evidence="3" id="KW-0378">Hydrolase</keyword>
<dbReference type="SUPFAM" id="SSF75304">
    <property type="entry name" value="Amidase signature (AS) enzymes"/>
    <property type="match status" value="1"/>
</dbReference>
<feature type="domain" description="Allophanate hydrolase C-terminal" evidence="2">
    <location>
        <begin position="474"/>
        <end position="597"/>
    </location>
</feature>
<dbReference type="RefSeq" id="WP_266349396.1">
    <property type="nucleotide sequence ID" value="NZ_JAPKNG010000004.1"/>
</dbReference>
<gene>
    <name evidence="3" type="ORF">QO014_002875</name>
</gene>
<dbReference type="Gene3D" id="3.10.490.10">
    <property type="entry name" value="Gamma-glutamyl cyclotransferase-like"/>
    <property type="match status" value="1"/>
</dbReference>
<dbReference type="PANTHER" id="PTHR11895">
    <property type="entry name" value="TRANSAMIDASE"/>
    <property type="match status" value="1"/>
</dbReference>
<feature type="domain" description="Amidase" evidence="1">
    <location>
        <begin position="24"/>
        <end position="436"/>
    </location>
</feature>
<organism evidence="3 4">
    <name type="scientific">Kaistia dalseonensis</name>
    <dbReference type="NCBI Taxonomy" id="410840"/>
    <lineage>
        <taxon>Bacteria</taxon>
        <taxon>Pseudomonadati</taxon>
        <taxon>Pseudomonadota</taxon>
        <taxon>Alphaproteobacteria</taxon>
        <taxon>Hyphomicrobiales</taxon>
        <taxon>Kaistiaceae</taxon>
        <taxon>Kaistia</taxon>
    </lineage>
</organism>
<reference evidence="3 4" key="1">
    <citation type="submission" date="2023-07" db="EMBL/GenBank/DDBJ databases">
        <title>Genomic Encyclopedia of Type Strains, Phase IV (KMG-IV): sequencing the most valuable type-strain genomes for metagenomic binning, comparative biology and taxonomic classification.</title>
        <authorList>
            <person name="Goeker M."/>
        </authorList>
    </citation>
    <scope>NUCLEOTIDE SEQUENCE [LARGE SCALE GENOMIC DNA]</scope>
    <source>
        <strain evidence="3 4">B6-8</strain>
    </source>
</reference>
<dbReference type="Gene3D" id="1.20.58.1700">
    <property type="match status" value="1"/>
</dbReference>
<proteinExistence type="predicted"/>
<evidence type="ECO:0000313" key="3">
    <source>
        <dbReference type="EMBL" id="MDQ0438480.1"/>
    </source>
</evidence>
<dbReference type="EMBL" id="JAUSVO010000004">
    <property type="protein sequence ID" value="MDQ0438480.1"/>
    <property type="molecule type" value="Genomic_DNA"/>
</dbReference>
<dbReference type="EC" id="3.5.1.54" evidence="3"/>
<dbReference type="PANTHER" id="PTHR11895:SF169">
    <property type="entry name" value="GLUTAMYL-TRNA(GLN) AMIDOTRANSFERASE"/>
    <property type="match status" value="1"/>
</dbReference>